<dbReference type="EMBL" id="JABSTR010000002">
    <property type="protein sequence ID" value="KAH9364606.1"/>
    <property type="molecule type" value="Genomic_DNA"/>
</dbReference>
<proteinExistence type="predicted"/>
<feature type="region of interest" description="Disordered" evidence="1">
    <location>
        <begin position="1"/>
        <end position="58"/>
    </location>
</feature>
<comment type="caution">
    <text evidence="2">The sequence shown here is derived from an EMBL/GenBank/DDBJ whole genome shotgun (WGS) entry which is preliminary data.</text>
</comment>
<organism evidence="2 3">
    <name type="scientific">Haemaphysalis longicornis</name>
    <name type="common">Bush tick</name>
    <dbReference type="NCBI Taxonomy" id="44386"/>
    <lineage>
        <taxon>Eukaryota</taxon>
        <taxon>Metazoa</taxon>
        <taxon>Ecdysozoa</taxon>
        <taxon>Arthropoda</taxon>
        <taxon>Chelicerata</taxon>
        <taxon>Arachnida</taxon>
        <taxon>Acari</taxon>
        <taxon>Parasitiformes</taxon>
        <taxon>Ixodida</taxon>
        <taxon>Ixodoidea</taxon>
        <taxon>Ixodidae</taxon>
        <taxon>Haemaphysalinae</taxon>
        <taxon>Haemaphysalis</taxon>
    </lineage>
</organism>
<accession>A0A9J6FED6</accession>
<evidence type="ECO:0000313" key="2">
    <source>
        <dbReference type="EMBL" id="KAH9364606.1"/>
    </source>
</evidence>
<dbReference type="AlphaFoldDB" id="A0A9J6FED6"/>
<protein>
    <submittedName>
        <fullName evidence="2">Uncharacterized protein</fullName>
    </submittedName>
</protein>
<reference evidence="2 3" key="1">
    <citation type="journal article" date="2020" name="Cell">
        <title>Large-Scale Comparative Analyses of Tick Genomes Elucidate Their Genetic Diversity and Vector Capacities.</title>
        <authorList>
            <consortium name="Tick Genome and Microbiome Consortium (TIGMIC)"/>
            <person name="Jia N."/>
            <person name="Wang J."/>
            <person name="Shi W."/>
            <person name="Du L."/>
            <person name="Sun Y."/>
            <person name="Zhan W."/>
            <person name="Jiang J.F."/>
            <person name="Wang Q."/>
            <person name="Zhang B."/>
            <person name="Ji P."/>
            <person name="Bell-Sakyi L."/>
            <person name="Cui X.M."/>
            <person name="Yuan T.T."/>
            <person name="Jiang B.G."/>
            <person name="Yang W.F."/>
            <person name="Lam T.T."/>
            <person name="Chang Q.C."/>
            <person name="Ding S.J."/>
            <person name="Wang X.J."/>
            <person name="Zhu J.G."/>
            <person name="Ruan X.D."/>
            <person name="Zhao L."/>
            <person name="Wei J.T."/>
            <person name="Ye R.Z."/>
            <person name="Que T.C."/>
            <person name="Du C.H."/>
            <person name="Zhou Y.H."/>
            <person name="Cheng J.X."/>
            <person name="Dai P.F."/>
            <person name="Guo W.B."/>
            <person name="Han X.H."/>
            <person name="Huang E.J."/>
            <person name="Li L.F."/>
            <person name="Wei W."/>
            <person name="Gao Y.C."/>
            <person name="Liu J.Z."/>
            <person name="Shao H.Z."/>
            <person name="Wang X."/>
            <person name="Wang C.C."/>
            <person name="Yang T.C."/>
            <person name="Huo Q.B."/>
            <person name="Li W."/>
            <person name="Chen H.Y."/>
            <person name="Chen S.E."/>
            <person name="Zhou L.G."/>
            <person name="Ni X.B."/>
            <person name="Tian J.H."/>
            <person name="Sheng Y."/>
            <person name="Liu T."/>
            <person name="Pan Y.S."/>
            <person name="Xia L.Y."/>
            <person name="Li J."/>
            <person name="Zhao F."/>
            <person name="Cao W.C."/>
        </authorList>
    </citation>
    <scope>NUCLEOTIDE SEQUENCE [LARGE SCALE GENOMIC DNA]</scope>
    <source>
        <strain evidence="2">HaeL-2018</strain>
    </source>
</reference>
<feature type="compositionally biased region" description="Basic and acidic residues" evidence="1">
    <location>
        <begin position="9"/>
        <end position="24"/>
    </location>
</feature>
<gene>
    <name evidence="2" type="ORF">HPB48_017563</name>
</gene>
<sequence length="180" mass="20250">MDESNQIQRTHDPASGRTRPRYDPWQEVLHARHQRKRLPHADQPLRATPAPRKPTLPKLPANDYKIIIRPRDGLRVDAWTARQLATSIQQASNIPIQVFCLEVITFPQPAQNLITLCTPNEACADALRKLTSIHLGTTDYEITTYLKHPWGTCRGVIQGIDPGTSPEKLLTLITTTGPQI</sequence>
<keyword evidence="3" id="KW-1185">Reference proteome</keyword>
<name>A0A9J6FED6_HAELO</name>
<evidence type="ECO:0000313" key="3">
    <source>
        <dbReference type="Proteomes" id="UP000821853"/>
    </source>
</evidence>
<dbReference type="VEuPathDB" id="VectorBase:HLOH_055734"/>
<evidence type="ECO:0000256" key="1">
    <source>
        <dbReference type="SAM" id="MobiDB-lite"/>
    </source>
</evidence>
<dbReference type="Proteomes" id="UP000821853">
    <property type="component" value="Chromosome 10"/>
</dbReference>